<keyword evidence="1" id="KW-0812">Transmembrane</keyword>
<sequence length="171" mass="18452">MSESQPVVDNSESGRHESAAGVQFADELARNVEIVLTKQNNASANLSQGNGPNLSISFLSGNSPVSNSTSSPRCTPGSVIASHRSGLSSQSTVLTVGGFLIVGLTLVCSSVVVFSTQRHQEFKIVGSIFFTVGLSFCLLCVFLQRKNLVKLYHELDDHVKRFYCREKPTSI</sequence>
<evidence type="ECO:0000256" key="1">
    <source>
        <dbReference type="SAM" id="Phobius"/>
    </source>
</evidence>
<keyword evidence="1" id="KW-1133">Transmembrane helix</keyword>
<dbReference type="EMBL" id="KL363182">
    <property type="protein sequence ID" value="KFD58978.1"/>
    <property type="molecule type" value="Genomic_DNA"/>
</dbReference>
<dbReference type="Proteomes" id="UP000030758">
    <property type="component" value="Unassembled WGS sequence"/>
</dbReference>
<name>A0A085NU63_9BILA</name>
<feature type="transmembrane region" description="Helical" evidence="1">
    <location>
        <begin position="122"/>
        <end position="143"/>
    </location>
</feature>
<keyword evidence="1" id="KW-0472">Membrane</keyword>
<gene>
    <name evidence="2" type="ORF">M513_00141</name>
    <name evidence="3" type="ORF">M514_00141</name>
</gene>
<accession>A0A085NU63</accession>
<dbReference type="EMBL" id="KL367475">
    <property type="protein sequence ID" value="KFD73009.1"/>
    <property type="molecule type" value="Genomic_DNA"/>
</dbReference>
<dbReference type="AlphaFoldDB" id="A0A085NU63"/>
<feature type="transmembrane region" description="Helical" evidence="1">
    <location>
        <begin position="93"/>
        <end position="116"/>
    </location>
</feature>
<dbReference type="Proteomes" id="UP000030764">
    <property type="component" value="Unassembled WGS sequence"/>
</dbReference>
<evidence type="ECO:0000313" key="4">
    <source>
        <dbReference type="Proteomes" id="UP000030764"/>
    </source>
</evidence>
<evidence type="ECO:0000313" key="3">
    <source>
        <dbReference type="EMBL" id="KFD73009.1"/>
    </source>
</evidence>
<protein>
    <submittedName>
        <fullName evidence="3">Uncharacterized protein</fullName>
    </submittedName>
</protein>
<reference evidence="3 4" key="1">
    <citation type="journal article" date="2014" name="Nat. Genet.">
        <title>Genome and transcriptome of the porcine whipworm Trichuris suis.</title>
        <authorList>
            <person name="Jex A.R."/>
            <person name="Nejsum P."/>
            <person name="Schwarz E.M."/>
            <person name="Hu L."/>
            <person name="Young N.D."/>
            <person name="Hall R.S."/>
            <person name="Korhonen P.K."/>
            <person name="Liao S."/>
            <person name="Thamsborg S."/>
            <person name="Xia J."/>
            <person name="Xu P."/>
            <person name="Wang S."/>
            <person name="Scheerlinck J.P."/>
            <person name="Hofmann A."/>
            <person name="Sternberg P.W."/>
            <person name="Wang J."/>
            <person name="Gasser R.B."/>
        </authorList>
    </citation>
    <scope>NUCLEOTIDE SEQUENCE [LARGE SCALE GENOMIC DNA]</scope>
    <source>
        <strain evidence="3">DCEP-RM93F</strain>
        <strain evidence="2">DCEP-RM93M</strain>
    </source>
</reference>
<proteinExistence type="predicted"/>
<organism evidence="3">
    <name type="scientific">Trichuris suis</name>
    <name type="common">pig whipworm</name>
    <dbReference type="NCBI Taxonomy" id="68888"/>
    <lineage>
        <taxon>Eukaryota</taxon>
        <taxon>Metazoa</taxon>
        <taxon>Ecdysozoa</taxon>
        <taxon>Nematoda</taxon>
        <taxon>Enoplea</taxon>
        <taxon>Dorylaimia</taxon>
        <taxon>Trichinellida</taxon>
        <taxon>Trichuridae</taxon>
        <taxon>Trichuris</taxon>
    </lineage>
</organism>
<evidence type="ECO:0000313" key="2">
    <source>
        <dbReference type="EMBL" id="KFD58978.1"/>
    </source>
</evidence>
<keyword evidence="4" id="KW-1185">Reference proteome</keyword>